<dbReference type="SUPFAM" id="SSF140931">
    <property type="entry name" value="Fic-like"/>
    <property type="match status" value="1"/>
</dbReference>
<evidence type="ECO:0000256" key="7">
    <source>
        <dbReference type="ARBA" id="ARBA00048696"/>
    </source>
</evidence>
<dbReference type="Pfam" id="PF02661">
    <property type="entry name" value="Fic"/>
    <property type="match status" value="1"/>
</dbReference>
<gene>
    <name evidence="9" type="ORF">CFter6_0831</name>
</gene>
<dbReference type="OrthoDB" id="9813719at2"/>
<evidence type="ECO:0000256" key="3">
    <source>
        <dbReference type="ARBA" id="ARBA00022741"/>
    </source>
</evidence>
<evidence type="ECO:0000259" key="8">
    <source>
        <dbReference type="PROSITE" id="PS51459"/>
    </source>
</evidence>
<keyword evidence="3" id="KW-0547">Nucleotide-binding</keyword>
<dbReference type="PROSITE" id="PS51459">
    <property type="entry name" value="FIDO"/>
    <property type="match status" value="1"/>
</dbReference>
<comment type="catalytic activity">
    <reaction evidence="7">
        <text>L-tyrosyl-[protein] + ATP = O-(5'-adenylyl)-L-tyrosyl-[protein] + diphosphate</text>
        <dbReference type="Rhea" id="RHEA:54288"/>
        <dbReference type="Rhea" id="RHEA-COMP:10136"/>
        <dbReference type="Rhea" id="RHEA-COMP:13846"/>
        <dbReference type="ChEBI" id="CHEBI:30616"/>
        <dbReference type="ChEBI" id="CHEBI:33019"/>
        <dbReference type="ChEBI" id="CHEBI:46858"/>
        <dbReference type="ChEBI" id="CHEBI:83624"/>
        <dbReference type="EC" id="2.7.7.108"/>
    </reaction>
</comment>
<name>A0A127P6W6_9BURK</name>
<evidence type="ECO:0000313" key="10">
    <source>
        <dbReference type="Proteomes" id="UP000072421"/>
    </source>
</evidence>
<evidence type="ECO:0000256" key="6">
    <source>
        <dbReference type="ARBA" id="ARBA00047939"/>
    </source>
</evidence>
<keyword evidence="2" id="KW-0548">Nucleotidyltransferase</keyword>
<evidence type="ECO:0000313" key="9">
    <source>
        <dbReference type="EMBL" id="AMO93556.1"/>
    </source>
</evidence>
<dbReference type="RefSeq" id="WP_061538814.1">
    <property type="nucleotide sequence ID" value="NZ_CP013232.1"/>
</dbReference>
<comment type="catalytic activity">
    <reaction evidence="6">
        <text>L-threonyl-[protein] + ATP = 3-O-(5'-adenylyl)-L-threonyl-[protein] + diphosphate</text>
        <dbReference type="Rhea" id="RHEA:54292"/>
        <dbReference type="Rhea" id="RHEA-COMP:11060"/>
        <dbReference type="Rhea" id="RHEA-COMP:13847"/>
        <dbReference type="ChEBI" id="CHEBI:30013"/>
        <dbReference type="ChEBI" id="CHEBI:30616"/>
        <dbReference type="ChEBI" id="CHEBI:33019"/>
        <dbReference type="ChEBI" id="CHEBI:138113"/>
        <dbReference type="EC" id="2.7.7.108"/>
    </reaction>
</comment>
<dbReference type="InterPro" id="IPR036597">
    <property type="entry name" value="Fido-like_dom_sf"/>
</dbReference>
<dbReference type="AlphaFoldDB" id="A0A127P6W6"/>
<dbReference type="EMBL" id="CP013232">
    <property type="protein sequence ID" value="AMO93556.1"/>
    <property type="molecule type" value="Genomic_DNA"/>
</dbReference>
<dbReference type="PANTHER" id="PTHR39560">
    <property type="entry name" value="PROTEIN ADENYLYLTRANSFERASE FIC-RELATED"/>
    <property type="match status" value="1"/>
</dbReference>
<evidence type="ECO:0000256" key="5">
    <source>
        <dbReference type="ARBA" id="ARBA00034531"/>
    </source>
</evidence>
<dbReference type="GO" id="GO:0070733">
    <property type="term" value="F:AMPylase activity"/>
    <property type="evidence" value="ECO:0007669"/>
    <property type="project" value="UniProtKB-EC"/>
</dbReference>
<evidence type="ECO:0000256" key="2">
    <source>
        <dbReference type="ARBA" id="ARBA00022695"/>
    </source>
</evidence>
<protein>
    <recommendedName>
        <fullName evidence="5">protein adenylyltransferase</fullName>
        <ecNumber evidence="5">2.7.7.108</ecNumber>
    </recommendedName>
</protein>
<dbReference type="Gene3D" id="1.10.3290.10">
    <property type="entry name" value="Fido-like domain"/>
    <property type="match status" value="1"/>
</dbReference>
<keyword evidence="4" id="KW-0067">ATP-binding</keyword>
<evidence type="ECO:0000256" key="4">
    <source>
        <dbReference type="ARBA" id="ARBA00022840"/>
    </source>
</evidence>
<dbReference type="GO" id="GO:0051302">
    <property type="term" value="P:regulation of cell division"/>
    <property type="evidence" value="ECO:0007669"/>
    <property type="project" value="TreeGrafter"/>
</dbReference>
<dbReference type="Proteomes" id="UP000072421">
    <property type="component" value="Chromosome"/>
</dbReference>
<dbReference type="PATRIC" id="fig|158899.10.peg.850"/>
<keyword evidence="1 9" id="KW-0808">Transferase</keyword>
<evidence type="ECO:0000256" key="1">
    <source>
        <dbReference type="ARBA" id="ARBA00022679"/>
    </source>
</evidence>
<dbReference type="EC" id="2.7.7.108" evidence="5"/>
<feature type="domain" description="Fido" evidence="8">
    <location>
        <begin position="55"/>
        <end position="192"/>
    </location>
</feature>
<dbReference type="PANTHER" id="PTHR39560:SF1">
    <property type="entry name" value="PROTEIN ADENYLYLTRANSFERASE FIC-RELATED"/>
    <property type="match status" value="1"/>
</dbReference>
<proteinExistence type="predicted"/>
<dbReference type="NCBIfam" id="NF007672">
    <property type="entry name" value="PRK10347.1"/>
    <property type="match status" value="1"/>
</dbReference>
<sequence>MSDKYGTGQDGQYCYPNSDVLINKLGITEEEALEVAEIELSQARIDQYEPNFDDLSLSALRAIHFHLFQDLYSWAGELRTVDISKGSTRFANISRIEPEAEKLFRQLEQENYLIGLSREQFVARLAHYYCELNVIHPFRDGNGRAQRLMFEVIGINAGFELRWEPIGRAEWGEANIAAYNCQLDPLVGLLDRAITPI</sequence>
<dbReference type="GO" id="GO:0005524">
    <property type="term" value="F:ATP binding"/>
    <property type="evidence" value="ECO:0007669"/>
    <property type="project" value="UniProtKB-KW"/>
</dbReference>
<dbReference type="InterPro" id="IPR003812">
    <property type="entry name" value="Fido"/>
</dbReference>
<reference evidence="9 10" key="1">
    <citation type="submission" date="2015-11" db="EMBL/GenBank/DDBJ databases">
        <title>Exploring the genomic traits of fungus-feeding bacterial genus Collimonas.</title>
        <authorList>
            <person name="Song C."/>
            <person name="Schmidt R."/>
            <person name="de Jager V."/>
            <person name="Krzyzanowska D."/>
            <person name="Jongedijk E."/>
            <person name="Cankar K."/>
            <person name="Beekwilder J."/>
            <person name="van Veen A."/>
            <person name="de Boer W."/>
            <person name="van Veen J.A."/>
            <person name="Garbeva P."/>
        </authorList>
    </citation>
    <scope>NUCLEOTIDE SEQUENCE [LARGE SCALE GENOMIC DNA]</scope>
    <source>
        <strain evidence="9 10">Ter6</strain>
    </source>
</reference>
<accession>A0A127P6W6</accession>
<organism evidence="9">
    <name type="scientific">Collimonas fungivorans</name>
    <dbReference type="NCBI Taxonomy" id="158899"/>
    <lineage>
        <taxon>Bacteria</taxon>
        <taxon>Pseudomonadati</taxon>
        <taxon>Pseudomonadota</taxon>
        <taxon>Betaproteobacteria</taxon>
        <taxon>Burkholderiales</taxon>
        <taxon>Oxalobacteraceae</taxon>
        <taxon>Collimonas</taxon>
    </lineage>
</organism>